<accession>A0A2J8WGA4</accession>
<dbReference type="EMBL" id="NDHI03003391">
    <property type="protein sequence ID" value="PNJ68785.1"/>
    <property type="molecule type" value="Genomic_DNA"/>
</dbReference>
<proteinExistence type="predicted"/>
<organism evidence="1">
    <name type="scientific">Pongo abelii</name>
    <name type="common">Sumatran orangutan</name>
    <name type="synonym">Pongo pygmaeus abelii</name>
    <dbReference type="NCBI Taxonomy" id="9601"/>
    <lineage>
        <taxon>Eukaryota</taxon>
        <taxon>Metazoa</taxon>
        <taxon>Chordata</taxon>
        <taxon>Craniata</taxon>
        <taxon>Vertebrata</taxon>
        <taxon>Euteleostomi</taxon>
        <taxon>Mammalia</taxon>
        <taxon>Eutheria</taxon>
        <taxon>Euarchontoglires</taxon>
        <taxon>Primates</taxon>
        <taxon>Haplorrhini</taxon>
        <taxon>Catarrhini</taxon>
        <taxon>Hominidae</taxon>
        <taxon>Pongo</taxon>
    </lineage>
</organism>
<reference evidence="1" key="1">
    <citation type="submission" date="2017-12" db="EMBL/GenBank/DDBJ databases">
        <title>High-resolution comparative analysis of great ape genomes.</title>
        <authorList>
            <person name="Pollen A."/>
            <person name="Hastie A."/>
            <person name="Hormozdiari F."/>
            <person name="Dougherty M."/>
            <person name="Liu R."/>
            <person name="Chaisson M."/>
            <person name="Hoppe E."/>
            <person name="Hill C."/>
            <person name="Pang A."/>
            <person name="Hillier L."/>
            <person name="Baker C."/>
            <person name="Armstrong J."/>
            <person name="Shendure J."/>
            <person name="Paten B."/>
            <person name="Wilson R."/>
            <person name="Chao H."/>
            <person name="Schneider V."/>
            <person name="Ventura M."/>
            <person name="Kronenberg Z."/>
            <person name="Murali S."/>
            <person name="Gordon D."/>
            <person name="Cantsilieris S."/>
            <person name="Munson K."/>
            <person name="Nelson B."/>
            <person name="Raja A."/>
            <person name="Underwood J."/>
            <person name="Diekhans M."/>
            <person name="Fiddes I."/>
            <person name="Haussler D."/>
            <person name="Eichler E."/>
        </authorList>
    </citation>
    <scope>NUCLEOTIDE SEQUENCE [LARGE SCALE GENOMIC DNA]</scope>
    <source>
        <strain evidence="1">Susie</strain>
    </source>
</reference>
<gene>
    <name evidence="1" type="ORF">CR201_G0011137</name>
</gene>
<dbReference type="AlphaFoldDB" id="A0A2J8WGA4"/>
<comment type="caution">
    <text evidence="1">The sequence shown here is derived from an EMBL/GenBank/DDBJ whole genome shotgun (WGS) entry which is preliminary data.</text>
</comment>
<name>A0A2J8WGA4_PONAB</name>
<sequence>MSVPAFIDISEEDQELRFQKRTRKVDFILI</sequence>
<protein>
    <submittedName>
        <fullName evidence="1">EIF3M isoform 10</fullName>
    </submittedName>
</protein>
<evidence type="ECO:0000313" key="1">
    <source>
        <dbReference type="EMBL" id="PNJ68785.1"/>
    </source>
</evidence>